<comment type="similarity">
    <text evidence="1">Belongs to the short-chain dehydrogenases/reductases (SDR) family.</text>
</comment>
<dbReference type="AlphaFoldDB" id="A0A7R9QZ20"/>
<dbReference type="EMBL" id="OC949222">
    <property type="protein sequence ID" value="CAD7663773.1"/>
    <property type="molecule type" value="Genomic_DNA"/>
</dbReference>
<dbReference type="GO" id="GO:0016491">
    <property type="term" value="F:oxidoreductase activity"/>
    <property type="evidence" value="ECO:0007669"/>
    <property type="project" value="UniProtKB-KW"/>
</dbReference>
<dbReference type="InterPro" id="IPR036291">
    <property type="entry name" value="NAD(P)-bd_dom_sf"/>
</dbReference>
<evidence type="ECO:0000256" key="1">
    <source>
        <dbReference type="ARBA" id="ARBA00006484"/>
    </source>
</evidence>
<keyword evidence="2" id="KW-0560">Oxidoreductase</keyword>
<proteinExistence type="inferred from homology"/>
<dbReference type="Pfam" id="PF13561">
    <property type="entry name" value="adh_short_C2"/>
    <property type="match status" value="1"/>
</dbReference>
<reference evidence="3" key="1">
    <citation type="submission" date="2020-11" db="EMBL/GenBank/DDBJ databases">
        <authorList>
            <person name="Tran Van P."/>
        </authorList>
    </citation>
    <scope>NUCLEOTIDE SEQUENCE</scope>
</reference>
<dbReference type="EMBL" id="CAJPVJ010034397">
    <property type="protein sequence ID" value="CAG2180910.1"/>
    <property type="molecule type" value="Genomic_DNA"/>
</dbReference>
<dbReference type="OrthoDB" id="6502793at2759"/>
<dbReference type="PANTHER" id="PTHR43639">
    <property type="entry name" value="OXIDOREDUCTASE, SHORT-CHAIN DEHYDROGENASE/REDUCTASE FAMILY (AFU_ORTHOLOGUE AFUA_5G02870)"/>
    <property type="match status" value="1"/>
</dbReference>
<organism evidence="3">
    <name type="scientific">Oppiella nova</name>
    <dbReference type="NCBI Taxonomy" id="334625"/>
    <lineage>
        <taxon>Eukaryota</taxon>
        <taxon>Metazoa</taxon>
        <taxon>Ecdysozoa</taxon>
        <taxon>Arthropoda</taxon>
        <taxon>Chelicerata</taxon>
        <taxon>Arachnida</taxon>
        <taxon>Acari</taxon>
        <taxon>Acariformes</taxon>
        <taxon>Sarcoptiformes</taxon>
        <taxon>Oribatida</taxon>
        <taxon>Brachypylina</taxon>
        <taxon>Oppioidea</taxon>
        <taxon>Oppiidae</taxon>
        <taxon>Oppiella</taxon>
    </lineage>
</organism>
<evidence type="ECO:0000313" key="4">
    <source>
        <dbReference type="Proteomes" id="UP000728032"/>
    </source>
</evidence>
<dbReference type="Proteomes" id="UP000728032">
    <property type="component" value="Unassembled WGS sequence"/>
</dbReference>
<keyword evidence="4" id="KW-1185">Reference proteome</keyword>
<protein>
    <submittedName>
        <fullName evidence="3">Uncharacterized protein</fullName>
    </submittedName>
</protein>
<evidence type="ECO:0000313" key="3">
    <source>
        <dbReference type="EMBL" id="CAD7663773.1"/>
    </source>
</evidence>
<dbReference type="SUPFAM" id="SSF51735">
    <property type="entry name" value="NAD(P)-binding Rossmann-fold domains"/>
    <property type="match status" value="1"/>
</dbReference>
<name>A0A7R9QZ20_9ACAR</name>
<sequence length="103" mass="11029">MLNFLAYDSAYAATDMLVKVIAMELGPKGIRINAIKPGFIMHPNITVPKDKVVQLIRETPLGRPGAPLDIAKGVAFLASTDAQFITGVTLMIDGGLVFNVTPF</sequence>
<dbReference type="PRINTS" id="PR00081">
    <property type="entry name" value="GDHRDH"/>
</dbReference>
<dbReference type="PANTHER" id="PTHR43639:SF1">
    <property type="entry name" value="SHORT-CHAIN DEHYDROGENASE_REDUCTASE FAMILY PROTEIN"/>
    <property type="match status" value="1"/>
</dbReference>
<dbReference type="InterPro" id="IPR002347">
    <property type="entry name" value="SDR_fam"/>
</dbReference>
<evidence type="ECO:0000256" key="2">
    <source>
        <dbReference type="ARBA" id="ARBA00023002"/>
    </source>
</evidence>
<accession>A0A7R9QZ20</accession>
<dbReference type="Gene3D" id="3.40.50.720">
    <property type="entry name" value="NAD(P)-binding Rossmann-like Domain"/>
    <property type="match status" value="1"/>
</dbReference>
<gene>
    <name evidence="3" type="ORF">ONB1V03_LOCUS20331</name>
</gene>